<dbReference type="PANTHER" id="PTHR42899">
    <property type="entry name" value="SPERMATOGENESIS-ASSOCIATED PROTEIN 20"/>
    <property type="match status" value="1"/>
</dbReference>
<name>A0ABD6BPI6_9EURY</name>
<dbReference type="RefSeq" id="WP_379821454.1">
    <property type="nucleotide sequence ID" value="NZ_JBHUCZ010000002.1"/>
</dbReference>
<proteinExistence type="predicted"/>
<dbReference type="PANTHER" id="PTHR42899:SF1">
    <property type="entry name" value="SPERMATOGENESIS-ASSOCIATED PROTEIN 20"/>
    <property type="match status" value="1"/>
</dbReference>
<evidence type="ECO:0000256" key="1">
    <source>
        <dbReference type="SAM" id="MobiDB-lite"/>
    </source>
</evidence>
<evidence type="ECO:0000313" key="3">
    <source>
        <dbReference type="EMBL" id="MFD1566896.1"/>
    </source>
</evidence>
<keyword evidence="4" id="KW-1185">Reference proteome</keyword>
<dbReference type="Gene3D" id="3.40.30.10">
    <property type="entry name" value="Glutaredoxin"/>
    <property type="match status" value="1"/>
</dbReference>
<feature type="compositionally biased region" description="Basic and acidic residues" evidence="1">
    <location>
        <begin position="338"/>
        <end position="348"/>
    </location>
</feature>
<organism evidence="3 4">
    <name type="scientific">Halolamina litorea</name>
    <dbReference type="NCBI Taxonomy" id="1515593"/>
    <lineage>
        <taxon>Archaea</taxon>
        <taxon>Methanobacteriati</taxon>
        <taxon>Methanobacteriota</taxon>
        <taxon>Stenosarchaea group</taxon>
        <taxon>Halobacteria</taxon>
        <taxon>Halobacteriales</taxon>
        <taxon>Haloferacaceae</taxon>
    </lineage>
</organism>
<accession>A0ABD6BPI6</accession>
<dbReference type="Gene3D" id="1.50.10.10">
    <property type="match status" value="2"/>
</dbReference>
<dbReference type="InterPro" id="IPR008928">
    <property type="entry name" value="6-hairpin_glycosidase_sf"/>
</dbReference>
<reference evidence="3 4" key="1">
    <citation type="journal article" date="2019" name="Int. J. Syst. Evol. Microbiol.">
        <title>The Global Catalogue of Microorganisms (GCM) 10K type strain sequencing project: providing services to taxonomists for standard genome sequencing and annotation.</title>
        <authorList>
            <consortium name="The Broad Institute Genomics Platform"/>
            <consortium name="The Broad Institute Genome Sequencing Center for Infectious Disease"/>
            <person name="Wu L."/>
            <person name="Ma J."/>
        </authorList>
    </citation>
    <scope>NUCLEOTIDE SEQUENCE [LARGE SCALE GENOMIC DNA]</scope>
    <source>
        <strain evidence="3 4">CGMCC 1.12859</strain>
    </source>
</reference>
<feature type="domain" description="Spermatogenesis-associated protein 20-like TRX" evidence="2">
    <location>
        <begin position="11"/>
        <end position="172"/>
    </location>
</feature>
<dbReference type="InterPro" id="IPR024705">
    <property type="entry name" value="Ssp411"/>
</dbReference>
<evidence type="ECO:0000313" key="4">
    <source>
        <dbReference type="Proteomes" id="UP001597139"/>
    </source>
</evidence>
<dbReference type="PIRSF" id="PIRSF006402">
    <property type="entry name" value="UCP006402_thioredoxin"/>
    <property type="match status" value="1"/>
</dbReference>
<dbReference type="InterPro" id="IPR004879">
    <property type="entry name" value="Ssp411-like_TRX"/>
</dbReference>
<dbReference type="SUPFAM" id="SSF48208">
    <property type="entry name" value="Six-hairpin glycosidases"/>
    <property type="match status" value="1"/>
</dbReference>
<feature type="compositionally biased region" description="Basic and acidic residues" evidence="1">
    <location>
        <begin position="1"/>
        <end position="15"/>
    </location>
</feature>
<dbReference type="InterPro" id="IPR012341">
    <property type="entry name" value="6hp_glycosidase-like_sf"/>
</dbReference>
<dbReference type="AlphaFoldDB" id="A0ABD6BPI6"/>
<dbReference type="InterPro" id="IPR036249">
    <property type="entry name" value="Thioredoxin-like_sf"/>
</dbReference>
<protein>
    <submittedName>
        <fullName evidence="3">Thioredoxin domain-containing protein</fullName>
    </submittedName>
</protein>
<feature type="region of interest" description="Disordered" evidence="1">
    <location>
        <begin position="1"/>
        <end position="32"/>
    </location>
</feature>
<evidence type="ECO:0000259" key="2">
    <source>
        <dbReference type="Pfam" id="PF03190"/>
    </source>
</evidence>
<feature type="region of interest" description="Disordered" evidence="1">
    <location>
        <begin position="173"/>
        <end position="197"/>
    </location>
</feature>
<dbReference type="EMBL" id="JBHUCZ010000002">
    <property type="protein sequence ID" value="MFD1566896.1"/>
    <property type="molecule type" value="Genomic_DNA"/>
</dbReference>
<sequence>MSEPRSDDGRNRLADEASPYLKQHADNPVDWQPWDDDALAEARERDVPIFLSVGYSACHWCHVMAEESFEDPAVAELINENFVPIKVDREERPDLDRVYQTVCQLVTGGGGWPLSAFLTPDGEPFYVGTYFPPESPPQRNVPGFGELCRQIAGSWADPEQRAEMENRAEQWTAAARDRMAPASSPANDGPGADDASGTEILDDAAAAAIRGADRENGGFGRSPKFPQPGRVELLLRVATLSGDTEPLTVAENALNAMASGGLYDHLGGGFHRYCVDDDWTVPHFEKMAYDNATVPAALLAGYRVTGNDRYADIVRETLDFAERELSHPEGGFFSTLDARSETPDSRLDDGEEPEREEGAFYVWTPEEVRELLDEPSATLFCRRYGVVSGGNFEGGTSVLTETVPVEELIGAEIEVAGETVEAPDDEAEIRALLADARETLFAAREARPRPPRDEKVLAGWNGLTIETFARAGFVLGDDSRIDRAESALTFVREHLWDEEEKRLSRRFKDGDVAFDGALEDYAFLGRGAFELYQATGEVAPLAFALDLAEAIVEAFYDADDGTLYLSANDAEDLVARPQELTDQSTPSSVAAAVALLLDLDGFTDADLASTARETLSTHRGRIEASPVEHGTLAVAADADARGSLELTVAADDLPTEWRETLASRHLPGAIVARRPPTEAGLEDWLDELGLEEAPPVWAGREAREGQPTVYACRSFTCSPPETDLTAALDWVEANL</sequence>
<dbReference type="Proteomes" id="UP001597139">
    <property type="component" value="Unassembled WGS sequence"/>
</dbReference>
<dbReference type="CDD" id="cd02955">
    <property type="entry name" value="SSP411"/>
    <property type="match status" value="1"/>
</dbReference>
<comment type="caution">
    <text evidence="3">The sequence shown here is derived from an EMBL/GenBank/DDBJ whole genome shotgun (WGS) entry which is preliminary data.</text>
</comment>
<dbReference type="Pfam" id="PF03190">
    <property type="entry name" value="Thioredox_DsbH"/>
    <property type="match status" value="1"/>
</dbReference>
<dbReference type="SUPFAM" id="SSF52833">
    <property type="entry name" value="Thioredoxin-like"/>
    <property type="match status" value="1"/>
</dbReference>
<gene>
    <name evidence="3" type="ORF">ACFSAU_05270</name>
</gene>
<feature type="region of interest" description="Disordered" evidence="1">
    <location>
        <begin position="329"/>
        <end position="356"/>
    </location>
</feature>